<sequence length="191" mass="22539">MAVRRFKNIYRRKYMKSKYSSFSIGLIIGLIISAIFASYITKLPIPFRDKIDQLQKENYALSSISKEKNLLKLQDCQKLMKNKKDLLINNPINDLNIINNDMNIINQYKEINNKTYYLQVGSYKNINNAQLFKNKIEKFLNLKIIIQTAKNKDYNVYRVLIGPFLDIKEIDTIQKNILDKHNIKSTIIIRQ</sequence>
<proteinExistence type="predicted"/>
<organism evidence="3 4">
    <name type="scientific">Candidatus Kinetoplastidibacterium kentomonadis</name>
    <dbReference type="NCBI Taxonomy" id="1576550"/>
    <lineage>
        <taxon>Bacteria</taxon>
        <taxon>Pseudomonadati</taxon>
        <taxon>Pseudomonadota</taxon>
        <taxon>Betaproteobacteria</taxon>
        <taxon>Candidatus Kinetoplastidibacterium</taxon>
    </lineage>
</organism>
<dbReference type="SUPFAM" id="SSF110997">
    <property type="entry name" value="Sporulation related repeat"/>
    <property type="match status" value="1"/>
</dbReference>
<dbReference type="InterPro" id="IPR007730">
    <property type="entry name" value="SPOR-like_dom"/>
</dbReference>
<feature type="transmembrane region" description="Helical" evidence="1">
    <location>
        <begin position="21"/>
        <end position="40"/>
    </location>
</feature>
<evidence type="ECO:0000256" key="1">
    <source>
        <dbReference type="SAM" id="Phobius"/>
    </source>
</evidence>
<feature type="domain" description="SPOR" evidence="2">
    <location>
        <begin position="110"/>
        <end position="190"/>
    </location>
</feature>
<dbReference type="AlphaFoldDB" id="A0A3Q8ETT3"/>
<dbReference type="KEGG" id="kso:CKSOR_00007"/>
<reference evidence="3 4" key="1">
    <citation type="journal article" date="2018" name="Parasitology">
        <title>The reduced genome of Candidatus Kinetoplastibacterium sorsogonicusi, the endosymbiont of Kentomonas sorsogonicus (Trypanosomatidae): loss of the haem-synthesis pathway.</title>
        <authorList>
            <person name="Silva F.M."/>
            <person name="Kostygov A.Y."/>
            <person name="Spodareva V.V."/>
            <person name="Butenko A."/>
            <person name="Tossou R."/>
            <person name="Lukes J."/>
            <person name="Yurchenko V."/>
            <person name="Alves J.M.P."/>
        </authorList>
    </citation>
    <scope>NUCLEOTIDE SEQUENCE [LARGE SCALE GENOMIC DNA]</scope>
    <source>
        <strain evidence="3 4">MF-08</strain>
    </source>
</reference>
<gene>
    <name evidence="3" type="ORF">CKSOR_00007</name>
</gene>
<protein>
    <recommendedName>
        <fullName evidence="2">SPOR domain-containing protein</fullName>
    </recommendedName>
</protein>
<dbReference type="OrthoDB" id="7063246at2"/>
<dbReference type="EMBL" id="CP025628">
    <property type="protein sequence ID" value="AWD32154.1"/>
    <property type="molecule type" value="Genomic_DNA"/>
</dbReference>
<evidence type="ECO:0000313" key="3">
    <source>
        <dbReference type="EMBL" id="AWD32154.1"/>
    </source>
</evidence>
<keyword evidence="4" id="KW-1185">Reference proteome</keyword>
<dbReference type="Gene3D" id="3.30.70.1070">
    <property type="entry name" value="Sporulation related repeat"/>
    <property type="match status" value="1"/>
</dbReference>
<dbReference type="GO" id="GO:0042834">
    <property type="term" value="F:peptidoglycan binding"/>
    <property type="evidence" value="ECO:0007669"/>
    <property type="project" value="InterPro"/>
</dbReference>
<keyword evidence="1" id="KW-0472">Membrane</keyword>
<dbReference type="PROSITE" id="PS51724">
    <property type="entry name" value="SPOR"/>
    <property type="match status" value="1"/>
</dbReference>
<dbReference type="Proteomes" id="UP000266796">
    <property type="component" value="Chromosome"/>
</dbReference>
<evidence type="ECO:0000259" key="2">
    <source>
        <dbReference type="PROSITE" id="PS51724"/>
    </source>
</evidence>
<dbReference type="Pfam" id="PF05036">
    <property type="entry name" value="SPOR"/>
    <property type="match status" value="1"/>
</dbReference>
<keyword evidence="1" id="KW-1133">Transmembrane helix</keyword>
<keyword evidence="1" id="KW-0812">Transmembrane</keyword>
<evidence type="ECO:0000313" key="4">
    <source>
        <dbReference type="Proteomes" id="UP000266796"/>
    </source>
</evidence>
<accession>A0A3Q8ETT3</accession>
<name>A0A3Q8ETT3_9PROT</name>
<dbReference type="InterPro" id="IPR036680">
    <property type="entry name" value="SPOR-like_sf"/>
</dbReference>